<keyword evidence="2" id="KW-0472">Membrane</keyword>
<dbReference type="GO" id="GO:0003677">
    <property type="term" value="F:DNA binding"/>
    <property type="evidence" value="ECO:0007669"/>
    <property type="project" value="UniProtKB-KW"/>
</dbReference>
<gene>
    <name evidence="4" type="ORF">LKACC16343_01035</name>
</gene>
<dbReference type="PANTHER" id="PTHR46558:SF15">
    <property type="entry name" value="HELIX-TURN-HELIX DOMAIN PROTEIN"/>
    <property type="match status" value="1"/>
</dbReference>
<keyword evidence="2" id="KW-1133">Transmembrane helix</keyword>
<proteinExistence type="predicted"/>
<comment type="caution">
    <text evidence="4">The sequence shown here is derived from an EMBL/GenBank/DDBJ whole genome shotgun (WGS) entry which is preliminary data.</text>
</comment>
<keyword evidence="1" id="KW-0238">DNA-binding</keyword>
<dbReference type="InterPro" id="IPR010982">
    <property type="entry name" value="Lambda_DNA-bd_dom_sf"/>
</dbReference>
<accession>A0A202FEK1</accession>
<dbReference type="EMBL" id="MYFM01000002">
    <property type="protein sequence ID" value="OVE98873.1"/>
    <property type="molecule type" value="Genomic_DNA"/>
</dbReference>
<dbReference type="Proteomes" id="UP000196232">
    <property type="component" value="Unassembled WGS sequence"/>
</dbReference>
<evidence type="ECO:0000313" key="4">
    <source>
        <dbReference type="EMBL" id="OVE98873.1"/>
    </source>
</evidence>
<dbReference type="Pfam" id="PF01381">
    <property type="entry name" value="HTH_3"/>
    <property type="match status" value="1"/>
</dbReference>
<evidence type="ECO:0000256" key="2">
    <source>
        <dbReference type="SAM" id="Phobius"/>
    </source>
</evidence>
<feature type="domain" description="HTH cro/C1-type" evidence="3">
    <location>
        <begin position="11"/>
        <end position="61"/>
    </location>
</feature>
<dbReference type="CDD" id="cd00093">
    <property type="entry name" value="HTH_XRE"/>
    <property type="match status" value="1"/>
</dbReference>
<dbReference type="Gene3D" id="1.10.260.40">
    <property type="entry name" value="lambda repressor-like DNA-binding domains"/>
    <property type="match status" value="1"/>
</dbReference>
<evidence type="ECO:0000259" key="3">
    <source>
        <dbReference type="PROSITE" id="PS50943"/>
    </source>
</evidence>
<keyword evidence="2" id="KW-0812">Transmembrane</keyword>
<dbReference type="SUPFAM" id="SSF47413">
    <property type="entry name" value="lambda repressor-like DNA-binding domains"/>
    <property type="match status" value="1"/>
</dbReference>
<reference evidence="4 5" key="1">
    <citation type="submission" date="2017-03" db="EMBL/GenBank/DDBJ databases">
        <title>Genome sequence of Lactobacillus bobalius KACC 16343.</title>
        <authorList>
            <person name="Chun J."/>
        </authorList>
    </citation>
    <scope>NUCLEOTIDE SEQUENCE [LARGE SCALE GENOMIC DNA]</scope>
    <source>
        <strain evidence="4 5">KACC 16343</strain>
    </source>
</reference>
<evidence type="ECO:0000256" key="1">
    <source>
        <dbReference type="ARBA" id="ARBA00023125"/>
    </source>
</evidence>
<dbReference type="PROSITE" id="PS50943">
    <property type="entry name" value="HTH_CROC1"/>
    <property type="match status" value="1"/>
</dbReference>
<dbReference type="InterPro" id="IPR001387">
    <property type="entry name" value="Cro/C1-type_HTH"/>
</dbReference>
<evidence type="ECO:0000313" key="5">
    <source>
        <dbReference type="Proteomes" id="UP000196232"/>
    </source>
</evidence>
<dbReference type="SMART" id="SM00530">
    <property type="entry name" value="HTH_XRE"/>
    <property type="match status" value="1"/>
</dbReference>
<sequence length="134" mass="15738">MSLGTTIHENREKHHLSQIQLTNQLHVSRQAISNWETDRFFPSMDNLLELSTIFDISIDDLLKEDPTLKNEFEKQQVIKDANFFKSFNKKEEILFSIILILIGIKLAPLGLVIPIIHWLVRLRAIKRAKQYEKE</sequence>
<feature type="transmembrane region" description="Helical" evidence="2">
    <location>
        <begin position="93"/>
        <end position="120"/>
    </location>
</feature>
<dbReference type="RefSeq" id="WP_056954632.1">
    <property type="nucleotide sequence ID" value="NZ_LNUA01000077.1"/>
</dbReference>
<protein>
    <recommendedName>
        <fullName evidence="3">HTH cro/C1-type domain-containing protein</fullName>
    </recommendedName>
</protein>
<dbReference type="PANTHER" id="PTHR46558">
    <property type="entry name" value="TRACRIPTIONAL REGULATORY PROTEIN-RELATED-RELATED"/>
    <property type="match status" value="1"/>
</dbReference>
<dbReference type="AlphaFoldDB" id="A0A202FEK1"/>
<name>A0A202FEK1_9LACO</name>
<organism evidence="4 5">
    <name type="scientific">Companilactobacillus bobalius</name>
    <dbReference type="NCBI Taxonomy" id="2801451"/>
    <lineage>
        <taxon>Bacteria</taxon>
        <taxon>Bacillati</taxon>
        <taxon>Bacillota</taxon>
        <taxon>Bacilli</taxon>
        <taxon>Lactobacillales</taxon>
        <taxon>Lactobacillaceae</taxon>
        <taxon>Companilactobacillus</taxon>
    </lineage>
</organism>